<reference evidence="2" key="2">
    <citation type="submission" date="2018-02" db="UniProtKB">
        <authorList>
            <consortium name="EnsemblPlants"/>
        </authorList>
    </citation>
    <scope>IDENTIFICATION</scope>
    <source>
        <strain evidence="2">Williams 82</strain>
    </source>
</reference>
<dbReference type="Proteomes" id="UP000008827">
    <property type="component" value="Chromosome 8"/>
</dbReference>
<proteinExistence type="predicted"/>
<name>K7L4A1_SOYBN</name>
<reference evidence="1 2" key="1">
    <citation type="journal article" date="2010" name="Nature">
        <title>Genome sequence of the palaeopolyploid soybean.</title>
        <authorList>
            <person name="Schmutz J."/>
            <person name="Cannon S.B."/>
            <person name="Schlueter J."/>
            <person name="Ma J."/>
            <person name="Mitros T."/>
            <person name="Nelson W."/>
            <person name="Hyten D.L."/>
            <person name="Song Q."/>
            <person name="Thelen J.J."/>
            <person name="Cheng J."/>
            <person name="Xu D."/>
            <person name="Hellsten U."/>
            <person name="May G.D."/>
            <person name="Yu Y."/>
            <person name="Sakurai T."/>
            <person name="Umezawa T."/>
            <person name="Bhattacharyya M.K."/>
            <person name="Sandhu D."/>
            <person name="Valliyodan B."/>
            <person name="Lindquist E."/>
            <person name="Peto M."/>
            <person name="Grant D."/>
            <person name="Shu S."/>
            <person name="Goodstein D."/>
            <person name="Barry K."/>
            <person name="Futrell-Griggs M."/>
            <person name="Abernathy B."/>
            <person name="Du J."/>
            <person name="Tian Z."/>
            <person name="Zhu L."/>
            <person name="Gill N."/>
            <person name="Joshi T."/>
            <person name="Libault M."/>
            <person name="Sethuraman A."/>
            <person name="Zhang X.-C."/>
            <person name="Shinozaki K."/>
            <person name="Nguyen H.T."/>
            <person name="Wing R.A."/>
            <person name="Cregan P."/>
            <person name="Specht J."/>
            <person name="Grimwood J."/>
            <person name="Rokhsar D."/>
            <person name="Stacey G."/>
            <person name="Shoemaker R.C."/>
            <person name="Jackson S.A."/>
        </authorList>
    </citation>
    <scope>NUCLEOTIDE SEQUENCE [LARGE SCALE GENOMIC DNA]</scope>
    <source>
        <strain evidence="2">cv. Williams 82</strain>
        <tissue evidence="1">Callus</tissue>
    </source>
</reference>
<sequence length="71" mass="8279">MNKVANCLLASGKKNEYCHCLLGSVYYYSYLCYVWHVHVSNMQTVSMQFTRRSTNIEEHLQYGKLITGSHE</sequence>
<dbReference type="Gramene" id="KRH41044">
    <property type="protein sequence ID" value="KRH41044"/>
    <property type="gene ID" value="GLYMA_08G006800"/>
</dbReference>
<accession>K7L4A1</accession>
<organism evidence="2">
    <name type="scientific">Glycine max</name>
    <name type="common">Soybean</name>
    <name type="synonym">Glycine hispida</name>
    <dbReference type="NCBI Taxonomy" id="3847"/>
    <lineage>
        <taxon>Eukaryota</taxon>
        <taxon>Viridiplantae</taxon>
        <taxon>Streptophyta</taxon>
        <taxon>Embryophyta</taxon>
        <taxon>Tracheophyta</taxon>
        <taxon>Spermatophyta</taxon>
        <taxon>Magnoliopsida</taxon>
        <taxon>eudicotyledons</taxon>
        <taxon>Gunneridae</taxon>
        <taxon>Pentapetalae</taxon>
        <taxon>rosids</taxon>
        <taxon>fabids</taxon>
        <taxon>Fabales</taxon>
        <taxon>Fabaceae</taxon>
        <taxon>Papilionoideae</taxon>
        <taxon>50 kb inversion clade</taxon>
        <taxon>NPAAA clade</taxon>
        <taxon>indigoferoid/millettioid clade</taxon>
        <taxon>Phaseoleae</taxon>
        <taxon>Glycine</taxon>
        <taxon>Glycine subgen. Soja</taxon>
    </lineage>
</organism>
<keyword evidence="3" id="KW-1185">Reference proteome</keyword>
<dbReference type="InParanoid" id="K7L4A1"/>
<reference evidence="1" key="3">
    <citation type="submission" date="2018-07" db="EMBL/GenBank/DDBJ databases">
        <title>WGS assembly of Glycine max.</title>
        <authorList>
            <person name="Schmutz J."/>
            <person name="Cannon S."/>
            <person name="Schlueter J."/>
            <person name="Ma J."/>
            <person name="Mitros T."/>
            <person name="Nelson W."/>
            <person name="Hyten D."/>
            <person name="Song Q."/>
            <person name="Thelen J."/>
            <person name="Cheng J."/>
            <person name="Xu D."/>
            <person name="Hellsten U."/>
            <person name="May G."/>
            <person name="Yu Y."/>
            <person name="Sakurai T."/>
            <person name="Umezawa T."/>
            <person name="Bhattacharyya M."/>
            <person name="Sandhu D."/>
            <person name="Valliyodan B."/>
            <person name="Lindquist E."/>
            <person name="Peto M."/>
            <person name="Grant D."/>
            <person name="Shu S."/>
            <person name="Goodstein D."/>
            <person name="Barry K."/>
            <person name="Futrell-Griggs M."/>
            <person name="Abernathy B."/>
            <person name="Du J."/>
            <person name="Tian Z."/>
            <person name="Zhu L."/>
            <person name="Gill N."/>
            <person name="Joshi T."/>
            <person name="Libault M."/>
            <person name="Sethuraman A."/>
            <person name="Zhang X."/>
            <person name="Shinozaki K."/>
            <person name="Nguyen H."/>
            <person name="Wing R."/>
            <person name="Cregan P."/>
            <person name="Specht J."/>
            <person name="Grimwood J."/>
            <person name="Rokhsar D."/>
            <person name="Stacey G."/>
            <person name="Shoemaker R."/>
            <person name="Jackson S."/>
        </authorList>
    </citation>
    <scope>NUCLEOTIDE SEQUENCE</scope>
    <source>
        <tissue evidence="1">Callus</tissue>
    </source>
</reference>
<dbReference type="HOGENOM" id="CLU_2745102_0_0_1"/>
<dbReference type="AlphaFoldDB" id="K7L4A1"/>
<dbReference type="PaxDb" id="3847-GLYMA08G00951.1"/>
<evidence type="ECO:0000313" key="3">
    <source>
        <dbReference type="Proteomes" id="UP000008827"/>
    </source>
</evidence>
<protein>
    <submittedName>
        <fullName evidence="1 2">Uncharacterized protein</fullName>
    </submittedName>
</protein>
<evidence type="ECO:0000313" key="2">
    <source>
        <dbReference type="EnsemblPlants" id="KRH41044"/>
    </source>
</evidence>
<evidence type="ECO:0000313" key="1">
    <source>
        <dbReference type="EMBL" id="KRH41044.1"/>
    </source>
</evidence>
<dbReference type="EMBL" id="CM000841">
    <property type="protein sequence ID" value="KRH41044.1"/>
    <property type="molecule type" value="Genomic_DNA"/>
</dbReference>
<dbReference type="EnsemblPlants" id="KRH41044">
    <property type="protein sequence ID" value="KRH41044"/>
    <property type="gene ID" value="GLYMA_08G006800"/>
</dbReference>
<gene>
    <name evidence="1" type="ORF">GLYMA_08G006800</name>
</gene>